<dbReference type="Proteomes" id="UP000027730">
    <property type="component" value="Unassembled WGS sequence"/>
</dbReference>
<protein>
    <recommendedName>
        <fullName evidence="6">G domain-containing protein</fullName>
    </recommendedName>
</protein>
<reference evidence="4 5" key="1">
    <citation type="journal article" date="2014" name="BMC Genomics">
        <title>Genome sequencing of four Aureobasidium pullulans varieties: biotechnological potential, stress tolerance, and description of new species.</title>
        <authorList>
            <person name="Gostin Ar C."/>
            <person name="Ohm R.A."/>
            <person name="Kogej T."/>
            <person name="Sonjak S."/>
            <person name="Turk M."/>
            <person name="Zajc J."/>
            <person name="Zalar P."/>
            <person name="Grube M."/>
            <person name="Sun H."/>
            <person name="Han J."/>
            <person name="Sharma A."/>
            <person name="Chiniquy J."/>
            <person name="Ngan C.Y."/>
            <person name="Lipzen A."/>
            <person name="Barry K."/>
            <person name="Grigoriev I.V."/>
            <person name="Gunde-Cimerman N."/>
        </authorList>
    </citation>
    <scope>NUCLEOTIDE SEQUENCE [LARGE SCALE GENOMIC DNA]</scope>
    <source>
        <strain evidence="4 5">CBS 147.97</strain>
    </source>
</reference>
<dbReference type="EMBL" id="KL584703">
    <property type="protein sequence ID" value="KEQ76809.1"/>
    <property type="molecule type" value="Genomic_DNA"/>
</dbReference>
<feature type="region of interest" description="Disordered" evidence="1">
    <location>
        <begin position="14"/>
        <end position="81"/>
    </location>
</feature>
<evidence type="ECO:0000313" key="4">
    <source>
        <dbReference type="EMBL" id="KEQ76809.1"/>
    </source>
</evidence>
<dbReference type="AlphaFoldDB" id="A0A074WZ91"/>
<gene>
    <name evidence="4" type="ORF">M436DRAFT_78549</name>
</gene>
<evidence type="ECO:0000256" key="1">
    <source>
        <dbReference type="SAM" id="MobiDB-lite"/>
    </source>
</evidence>
<feature type="compositionally biased region" description="Basic and acidic residues" evidence="1">
    <location>
        <begin position="38"/>
        <end position="58"/>
    </location>
</feature>
<dbReference type="Gene3D" id="3.40.50.300">
    <property type="entry name" value="P-loop containing nucleotide triphosphate hydrolases"/>
    <property type="match status" value="1"/>
</dbReference>
<dbReference type="PANTHER" id="PTHR36681">
    <property type="entry name" value="NUCLEAR GTPASE, GERMINAL CENTER-ASSOCIATED, TANDEM DUPLICATE 3"/>
    <property type="match status" value="1"/>
</dbReference>
<sequence>MPLNTPKFLLTFPGARKRALGEGDADDETHQNKKRYIRAKDTDREDTPDSDFKARFSDTSDDEDAEEADDEPEQGEILWSEDHEEYPPCAVYHPDVKKLQACITDFAVNVTDQLSKVCHEGDDIAKLHAEAISCQRFPELKKIVVALVGDAGSGKSSLINSILDVPHIAREGNYGSACTCAITEFTSEFPGQKMRFAAKVEFLNPKQRRNLLNDHLNEYTHYHFRKDPNWTFEEKKEFYAQAQSAEGTFLDLFRGKPSFNNRAELRSYIAIAHETDTGLEVSAQMCMWCDELIAAHAASSLLVVETDRAIHLRRALSPFLTSSKVSDREARLWPLVFKVCIGIRGARVLENMIFADMPGLTDISRVRVKASKNYMRSSDHLWIVVPITRCVSDLGVDSILCEFGDRFKGRLAMICTKIDDNMRSDSFKDQYPHAAKKLDKIEKHLKAAQMEGCRREERDLANYRLKFMVNERSQDVANEIYQKKSEYFEEGDNGPVFFVSNEHYMWLKGYRDSGTGQDLAQLDAAMTGIPDLRRYALAIPAQDMWLTIMAHIQYNSTAFLKSTAIWAARTNADHGAELNRIKKKSTKASANISSDNDQSVSTYLRAVHRDAVQLLAVTIRNNIDEIAQPGYDYLRKKARGLPWNTIQAVVKREGTFNSSSYGLIQWNEKLKQPTTGYLAQKWVQLFSKERAHMAAMEKKMKSDLDALHRSLAEMMELYNIPMEEFGDLIDAQKHGITRAAQIYSDNMDKELKNIRQLTENDMRFGYFAKMMRPKYTEALEISGKGYREIVMTMFEDFVNQRHKDSPFIKTADFAANKAGHHATVSC</sequence>
<dbReference type="RefSeq" id="XP_013431360.1">
    <property type="nucleotide sequence ID" value="XM_013575906.1"/>
</dbReference>
<feature type="domain" description="DUF7605" evidence="3">
    <location>
        <begin position="638"/>
        <end position="787"/>
    </location>
</feature>
<evidence type="ECO:0000313" key="5">
    <source>
        <dbReference type="Proteomes" id="UP000027730"/>
    </source>
</evidence>
<dbReference type="OrthoDB" id="3598281at2759"/>
<dbReference type="InterPro" id="IPR027417">
    <property type="entry name" value="P-loop_NTPase"/>
</dbReference>
<name>A0A074WZ91_9PEZI</name>
<dbReference type="STRING" id="1043004.A0A074WZ91"/>
<dbReference type="InterPro" id="IPR045063">
    <property type="entry name" value="Dynamin_N"/>
</dbReference>
<evidence type="ECO:0008006" key="6">
    <source>
        <dbReference type="Google" id="ProtNLM"/>
    </source>
</evidence>
<dbReference type="GeneID" id="25416245"/>
<dbReference type="Pfam" id="PF24564">
    <property type="entry name" value="DUF7605"/>
    <property type="match status" value="1"/>
</dbReference>
<proteinExistence type="predicted"/>
<accession>A0A074WZ91</accession>
<dbReference type="Pfam" id="PF00350">
    <property type="entry name" value="Dynamin_N"/>
    <property type="match status" value="1"/>
</dbReference>
<dbReference type="HOGENOM" id="CLU_010389_0_0_1"/>
<evidence type="ECO:0000259" key="3">
    <source>
        <dbReference type="Pfam" id="PF24564"/>
    </source>
</evidence>
<feature type="domain" description="Dynamin N-terminal" evidence="2">
    <location>
        <begin position="145"/>
        <end position="390"/>
    </location>
</feature>
<dbReference type="PANTHER" id="PTHR36681:SF3">
    <property type="entry name" value="NUCLEAR GTPASE, GERMINAL CENTER-ASSOCIATED, TANDEM DUPLICATE 3"/>
    <property type="match status" value="1"/>
</dbReference>
<keyword evidence="5" id="KW-1185">Reference proteome</keyword>
<dbReference type="InterPro" id="IPR056024">
    <property type="entry name" value="DUF7605"/>
</dbReference>
<organism evidence="4 5">
    <name type="scientific">Aureobasidium namibiae CBS 147.97</name>
    <dbReference type="NCBI Taxonomy" id="1043004"/>
    <lineage>
        <taxon>Eukaryota</taxon>
        <taxon>Fungi</taxon>
        <taxon>Dikarya</taxon>
        <taxon>Ascomycota</taxon>
        <taxon>Pezizomycotina</taxon>
        <taxon>Dothideomycetes</taxon>
        <taxon>Dothideomycetidae</taxon>
        <taxon>Dothideales</taxon>
        <taxon>Saccotheciaceae</taxon>
        <taxon>Aureobasidium</taxon>
    </lineage>
</organism>
<dbReference type="SUPFAM" id="SSF52540">
    <property type="entry name" value="P-loop containing nucleoside triphosphate hydrolases"/>
    <property type="match status" value="1"/>
</dbReference>
<evidence type="ECO:0000259" key="2">
    <source>
        <dbReference type="Pfam" id="PF00350"/>
    </source>
</evidence>
<feature type="compositionally biased region" description="Acidic residues" evidence="1">
    <location>
        <begin position="59"/>
        <end position="74"/>
    </location>
</feature>